<dbReference type="PANTHER" id="PTHR42951">
    <property type="entry name" value="METALLO-BETA-LACTAMASE DOMAIN-CONTAINING"/>
    <property type="match status" value="1"/>
</dbReference>
<dbReference type="AlphaFoldDB" id="L9WIR2"/>
<dbReference type="RefSeq" id="WP_007261402.1">
    <property type="nucleotide sequence ID" value="NZ_AOHZ01000096.1"/>
</dbReference>
<keyword evidence="3" id="KW-1185">Reference proteome</keyword>
<dbReference type="STRING" id="1227499.C493_20751"/>
<dbReference type="Pfam" id="PF00753">
    <property type="entry name" value="Lactamase_B"/>
    <property type="match status" value="1"/>
</dbReference>
<comment type="caution">
    <text evidence="2">The sequence shown here is derived from an EMBL/GenBank/DDBJ whole genome shotgun (WGS) entry which is preliminary data.</text>
</comment>
<accession>L9WIR2</accession>
<reference evidence="2 3" key="1">
    <citation type="journal article" date="2014" name="PLoS Genet.">
        <title>Phylogenetically driven sequencing of extremely halophilic archaea reveals strategies for static and dynamic osmo-response.</title>
        <authorList>
            <person name="Becker E.A."/>
            <person name="Seitzer P.M."/>
            <person name="Tritt A."/>
            <person name="Larsen D."/>
            <person name="Krusor M."/>
            <person name="Yao A.I."/>
            <person name="Wu D."/>
            <person name="Madern D."/>
            <person name="Eisen J.A."/>
            <person name="Darling A.E."/>
            <person name="Facciotti M.T."/>
        </authorList>
    </citation>
    <scope>NUCLEOTIDE SEQUENCE [LARGE SCALE GENOMIC DNA]</scope>
    <source>
        <strain evidence="2 3">JCM 12255</strain>
    </source>
</reference>
<dbReference type="GO" id="GO:0016787">
    <property type="term" value="F:hydrolase activity"/>
    <property type="evidence" value="ECO:0007669"/>
    <property type="project" value="UniProtKB-KW"/>
</dbReference>
<gene>
    <name evidence="2" type="ORF">C493_20751</name>
</gene>
<evidence type="ECO:0000313" key="2">
    <source>
        <dbReference type="EMBL" id="ELY49339.1"/>
    </source>
</evidence>
<evidence type="ECO:0000313" key="3">
    <source>
        <dbReference type="Proteomes" id="UP000011602"/>
    </source>
</evidence>
<dbReference type="InterPro" id="IPR036866">
    <property type="entry name" value="RibonucZ/Hydroxyglut_hydro"/>
</dbReference>
<name>L9WIR2_9EURY</name>
<dbReference type="eggNOG" id="arCOG00498">
    <property type="taxonomic scope" value="Archaea"/>
</dbReference>
<dbReference type="SUPFAM" id="SSF56281">
    <property type="entry name" value="Metallo-hydrolase/oxidoreductase"/>
    <property type="match status" value="1"/>
</dbReference>
<dbReference type="Gene3D" id="3.60.15.10">
    <property type="entry name" value="Ribonuclease Z/Hydroxyacylglutathione hydrolase-like"/>
    <property type="match status" value="1"/>
</dbReference>
<dbReference type="EMBL" id="AOHZ01000096">
    <property type="protein sequence ID" value="ELY49339.1"/>
    <property type="molecule type" value="Genomic_DNA"/>
</dbReference>
<protein>
    <submittedName>
        <fullName evidence="2">Hydrolase (Hydroxyacylglutathione hydrolase) 11</fullName>
    </submittedName>
</protein>
<organism evidence="2 3">
    <name type="scientific">Natronolimnohabitans innermongolicus JCM 12255</name>
    <dbReference type="NCBI Taxonomy" id="1227499"/>
    <lineage>
        <taxon>Archaea</taxon>
        <taxon>Methanobacteriati</taxon>
        <taxon>Methanobacteriota</taxon>
        <taxon>Stenosarchaea group</taxon>
        <taxon>Halobacteria</taxon>
        <taxon>Halobacteriales</taxon>
        <taxon>Natrialbaceae</taxon>
        <taxon>Natronolimnohabitans</taxon>
    </lineage>
</organism>
<dbReference type="InterPro" id="IPR050855">
    <property type="entry name" value="NDM-1-like"/>
</dbReference>
<feature type="domain" description="Metallo-beta-lactamase" evidence="1">
    <location>
        <begin position="36"/>
        <end position="253"/>
    </location>
</feature>
<keyword evidence="2" id="KW-0378">Hydrolase</keyword>
<dbReference type="SMART" id="SM00849">
    <property type="entry name" value="Lactamase_B"/>
    <property type="match status" value="1"/>
</dbReference>
<proteinExistence type="predicted"/>
<sequence>MSQTNQPDADSDCSAVDDARPAVHRLEVSVDWPPGHAAAYLLAGAEPILVDAGMPGERGREELLAALEGHGYAPDDIDHLLLTHSHTDHVGQTGMLLEAGDPTVYAPKRIRARFERDLETVEAATRRNLVEAGVGDRYLDDAVERLLEAHESNRDPLPLEGVDRWIDGDDRVEIGGREVEPIYTPGHHVAHHCYGTTLGDERVLFAGDMAIDPFRSAAINVNFDDGVREGVDAYLDGLERLHGYSFDRVYPGHGPVHTNYAETVERSITDLEDRIEGCFEALEAREGPATATAIGDDVTDSFSERARVLPEIVSALARLEREGRVESWLEEGVRYYGSLDRSQ</sequence>
<evidence type="ECO:0000259" key="1">
    <source>
        <dbReference type="SMART" id="SM00849"/>
    </source>
</evidence>
<dbReference type="OrthoDB" id="205181at2157"/>
<dbReference type="PATRIC" id="fig|1227499.3.peg.4267"/>
<dbReference type="Proteomes" id="UP000011602">
    <property type="component" value="Unassembled WGS sequence"/>
</dbReference>
<dbReference type="InterPro" id="IPR001279">
    <property type="entry name" value="Metallo-B-lactamas"/>
</dbReference>